<evidence type="ECO:0000256" key="1">
    <source>
        <dbReference type="SAM" id="MobiDB-lite"/>
    </source>
</evidence>
<dbReference type="EnsemblPlants" id="Bra036959.1">
    <property type="protein sequence ID" value="Bra036959.1-P"/>
    <property type="gene ID" value="Bra036959"/>
</dbReference>
<reference evidence="3" key="2">
    <citation type="journal article" date="2018" name="Hortic Res">
        <title>Improved Brassica rapa reference genome by single-molecule sequencing and chromosome conformation capture technologies.</title>
        <authorList>
            <person name="Zhang L."/>
            <person name="Cai X."/>
            <person name="Wu J."/>
            <person name="Liu M."/>
            <person name="Grob S."/>
            <person name="Cheng F."/>
            <person name="Liang J."/>
            <person name="Cai C."/>
            <person name="Liu Z."/>
            <person name="Liu B."/>
            <person name="Wang F."/>
            <person name="Li S."/>
            <person name="Liu F."/>
            <person name="Li X."/>
            <person name="Cheng L."/>
            <person name="Yang W."/>
            <person name="Li M.H."/>
            <person name="Grossniklaus U."/>
            <person name="Zheng H."/>
            <person name="Wang X."/>
        </authorList>
    </citation>
    <scope>NUCLEOTIDE SEQUENCE [LARGE SCALE GENOMIC DNA]</scope>
    <source>
        <strain evidence="3">cv. Chiifu-401-42</strain>
    </source>
</reference>
<accession>M4F799</accession>
<dbReference type="AlphaFoldDB" id="M4F799"/>
<evidence type="ECO:0000313" key="3">
    <source>
        <dbReference type="Proteomes" id="UP000011750"/>
    </source>
</evidence>
<name>M4F799_BRACM</name>
<sequence>MTSAPVNSKRTKIDRSSAKSTPGKDELKSSTDAKASDVEARHKSEAHATTQPEHPENSVDPATIDTVKADIAISTAE</sequence>
<dbReference type="InParanoid" id="M4F799"/>
<feature type="compositionally biased region" description="Basic and acidic residues" evidence="1">
    <location>
        <begin position="11"/>
        <end position="46"/>
    </location>
</feature>
<dbReference type="HOGENOM" id="CLU_2641611_0_0_1"/>
<organism evidence="2 3">
    <name type="scientific">Brassica campestris</name>
    <name type="common">Field mustard</name>
    <dbReference type="NCBI Taxonomy" id="3711"/>
    <lineage>
        <taxon>Eukaryota</taxon>
        <taxon>Viridiplantae</taxon>
        <taxon>Streptophyta</taxon>
        <taxon>Embryophyta</taxon>
        <taxon>Tracheophyta</taxon>
        <taxon>Spermatophyta</taxon>
        <taxon>Magnoliopsida</taxon>
        <taxon>eudicotyledons</taxon>
        <taxon>Gunneridae</taxon>
        <taxon>Pentapetalae</taxon>
        <taxon>rosids</taxon>
        <taxon>malvids</taxon>
        <taxon>Brassicales</taxon>
        <taxon>Brassicaceae</taxon>
        <taxon>Brassiceae</taxon>
        <taxon>Brassica</taxon>
    </lineage>
</organism>
<keyword evidence="3" id="KW-1185">Reference proteome</keyword>
<evidence type="ECO:0000313" key="2">
    <source>
        <dbReference type="EnsemblPlants" id="Bra036959.1-P"/>
    </source>
</evidence>
<protein>
    <submittedName>
        <fullName evidence="2">Uncharacterized protein</fullName>
    </submittedName>
</protein>
<proteinExistence type="predicted"/>
<dbReference type="Proteomes" id="UP000011750">
    <property type="component" value="Unassembled WGS sequence"/>
</dbReference>
<reference evidence="2" key="3">
    <citation type="submission" date="2023-03" db="UniProtKB">
        <authorList>
            <consortium name="EnsemblPlants"/>
        </authorList>
    </citation>
    <scope>IDENTIFICATION</scope>
    <source>
        <strain evidence="2">cv. Chiifu-401-42</strain>
    </source>
</reference>
<dbReference type="Gramene" id="Bra036959.1">
    <property type="protein sequence ID" value="Bra036959.1-P"/>
    <property type="gene ID" value="Bra036959"/>
</dbReference>
<feature type="region of interest" description="Disordered" evidence="1">
    <location>
        <begin position="1"/>
        <end position="65"/>
    </location>
</feature>
<reference evidence="3" key="1">
    <citation type="journal article" date="2011" name="Nat. Genet.">
        <title>The genome of the mesopolyploid crop species Brassica rapa.</title>
        <authorList>
            <consortium name="Brassica rapa Genome Sequencing Project Consortium"/>
            <person name="Wang X."/>
            <person name="Wang H."/>
            <person name="Wang J."/>
            <person name="Sun R."/>
            <person name="Wu J."/>
            <person name="Liu S."/>
            <person name="Bai Y."/>
            <person name="Mun J.H."/>
            <person name="Bancroft I."/>
            <person name="Cheng F."/>
            <person name="Huang S."/>
            <person name="Li X."/>
            <person name="Hua W."/>
            <person name="Wang J."/>
            <person name="Wang X."/>
            <person name="Freeling M."/>
            <person name="Pires J.C."/>
            <person name="Paterson A.H."/>
            <person name="Chalhoub B."/>
            <person name="Wang B."/>
            <person name="Hayward A."/>
            <person name="Sharpe A.G."/>
            <person name="Park B.S."/>
            <person name="Weisshaar B."/>
            <person name="Liu B."/>
            <person name="Li B."/>
            <person name="Liu B."/>
            <person name="Tong C."/>
            <person name="Song C."/>
            <person name="Duran C."/>
            <person name="Peng C."/>
            <person name="Geng C."/>
            <person name="Koh C."/>
            <person name="Lin C."/>
            <person name="Edwards D."/>
            <person name="Mu D."/>
            <person name="Shen D."/>
            <person name="Soumpourou E."/>
            <person name="Li F."/>
            <person name="Fraser F."/>
            <person name="Conant G."/>
            <person name="Lassalle G."/>
            <person name="King G.J."/>
            <person name="Bonnema G."/>
            <person name="Tang H."/>
            <person name="Wang H."/>
            <person name="Belcram H."/>
            <person name="Zhou H."/>
            <person name="Hirakawa H."/>
            <person name="Abe H."/>
            <person name="Guo H."/>
            <person name="Wang H."/>
            <person name="Jin H."/>
            <person name="Parkin I.A."/>
            <person name="Batley J."/>
            <person name="Kim J.S."/>
            <person name="Just J."/>
            <person name="Li J."/>
            <person name="Xu J."/>
            <person name="Deng J."/>
            <person name="Kim J.A."/>
            <person name="Li J."/>
            <person name="Yu J."/>
            <person name="Meng J."/>
            <person name="Wang J."/>
            <person name="Min J."/>
            <person name="Poulain J."/>
            <person name="Wang J."/>
            <person name="Hatakeyama K."/>
            <person name="Wu K."/>
            <person name="Wang L."/>
            <person name="Fang L."/>
            <person name="Trick M."/>
            <person name="Links M.G."/>
            <person name="Zhao M."/>
            <person name="Jin M."/>
            <person name="Ramchiary N."/>
            <person name="Drou N."/>
            <person name="Berkman P.J."/>
            <person name="Cai Q."/>
            <person name="Huang Q."/>
            <person name="Li R."/>
            <person name="Tabata S."/>
            <person name="Cheng S."/>
            <person name="Zhang S."/>
            <person name="Zhang S."/>
            <person name="Huang S."/>
            <person name="Sato S."/>
            <person name="Sun S."/>
            <person name="Kwon S.J."/>
            <person name="Choi S.R."/>
            <person name="Lee T.H."/>
            <person name="Fan W."/>
            <person name="Zhao X."/>
            <person name="Tan X."/>
            <person name="Xu X."/>
            <person name="Wang Y."/>
            <person name="Qiu Y."/>
            <person name="Yin Y."/>
            <person name="Li Y."/>
            <person name="Du Y."/>
            <person name="Liao Y."/>
            <person name="Lim Y."/>
            <person name="Narusaka Y."/>
            <person name="Wang Y."/>
            <person name="Wang Z."/>
            <person name="Li Z."/>
            <person name="Wang Z."/>
            <person name="Xiong Z."/>
            <person name="Zhang Z."/>
        </authorList>
    </citation>
    <scope>NUCLEOTIDE SEQUENCE [LARGE SCALE GENOMIC DNA]</scope>
    <source>
        <strain evidence="3">cv. Chiifu-401-42</strain>
    </source>
</reference>